<proteinExistence type="predicted"/>
<dbReference type="InterPro" id="IPR011527">
    <property type="entry name" value="ABC1_TM_dom"/>
</dbReference>
<gene>
    <name evidence="12" type="ORF">IFR04_002163</name>
</gene>
<evidence type="ECO:0000259" key="10">
    <source>
        <dbReference type="PROSITE" id="PS50893"/>
    </source>
</evidence>
<keyword evidence="9" id="KW-0732">Signal</keyword>
<dbReference type="EMBL" id="JAFJYH010000018">
    <property type="protein sequence ID" value="KAG4424630.1"/>
    <property type="molecule type" value="Genomic_DNA"/>
</dbReference>
<keyword evidence="2" id="KW-0813">Transport</keyword>
<dbReference type="PANTHER" id="PTHR24223">
    <property type="entry name" value="ATP-BINDING CASSETTE SUB-FAMILY C"/>
    <property type="match status" value="1"/>
</dbReference>
<dbReference type="InterPro" id="IPR050173">
    <property type="entry name" value="ABC_transporter_C-like"/>
</dbReference>
<feature type="transmembrane region" description="Helical" evidence="8">
    <location>
        <begin position="398"/>
        <end position="424"/>
    </location>
</feature>
<dbReference type="Gene3D" id="3.40.50.300">
    <property type="entry name" value="P-loop containing nucleotide triphosphate hydrolases"/>
    <property type="match status" value="1"/>
</dbReference>
<dbReference type="GO" id="GO:0005524">
    <property type="term" value="F:ATP binding"/>
    <property type="evidence" value="ECO:0007669"/>
    <property type="project" value="UniProtKB-KW"/>
</dbReference>
<dbReference type="PANTHER" id="PTHR24223:SF345">
    <property type="entry name" value="ABC MULTIDRUG TRANSPORTER (EUROFUNG)"/>
    <property type="match status" value="1"/>
</dbReference>
<dbReference type="SUPFAM" id="SSF90123">
    <property type="entry name" value="ABC transporter transmembrane region"/>
    <property type="match status" value="1"/>
</dbReference>
<dbReference type="OrthoDB" id="6500128at2759"/>
<keyword evidence="3 8" id="KW-0812">Transmembrane</keyword>
<feature type="domain" description="ABC transporter" evidence="10">
    <location>
        <begin position="64"/>
        <end position="296"/>
    </location>
</feature>
<evidence type="ECO:0000256" key="6">
    <source>
        <dbReference type="ARBA" id="ARBA00022989"/>
    </source>
</evidence>
<accession>A0A8H7WGZ1</accession>
<comment type="caution">
    <text evidence="12">The sequence shown here is derived from an EMBL/GenBank/DDBJ whole genome shotgun (WGS) entry which is preliminary data.</text>
</comment>
<evidence type="ECO:0000313" key="13">
    <source>
        <dbReference type="Proteomes" id="UP000664132"/>
    </source>
</evidence>
<keyword evidence="5" id="KW-0067">ATP-binding</keyword>
<dbReference type="Gene3D" id="1.20.1560.10">
    <property type="entry name" value="ABC transporter type 1, transmembrane domain"/>
    <property type="match status" value="1"/>
</dbReference>
<feature type="transmembrane region" description="Helical" evidence="8">
    <location>
        <begin position="497"/>
        <end position="517"/>
    </location>
</feature>
<dbReference type="Proteomes" id="UP000664132">
    <property type="component" value="Unassembled WGS sequence"/>
</dbReference>
<evidence type="ECO:0000256" key="7">
    <source>
        <dbReference type="ARBA" id="ARBA00023136"/>
    </source>
</evidence>
<feature type="transmembrane region" description="Helical" evidence="8">
    <location>
        <begin position="355"/>
        <end position="378"/>
    </location>
</feature>
<protein>
    <recommendedName>
        <fullName evidence="14">ABC transporter</fullName>
    </recommendedName>
</protein>
<comment type="subcellular location">
    <subcellularLocation>
        <location evidence="1">Membrane</location>
        <topology evidence="1">Multi-pass membrane protein</topology>
    </subcellularLocation>
</comment>
<dbReference type="InterPro" id="IPR003439">
    <property type="entry name" value="ABC_transporter-like_ATP-bd"/>
</dbReference>
<dbReference type="InterPro" id="IPR027417">
    <property type="entry name" value="P-loop_NTPase"/>
</dbReference>
<dbReference type="PROSITE" id="PS50929">
    <property type="entry name" value="ABC_TM1F"/>
    <property type="match status" value="1"/>
</dbReference>
<dbReference type="InterPro" id="IPR036640">
    <property type="entry name" value="ABC1_TM_sf"/>
</dbReference>
<evidence type="ECO:0000256" key="1">
    <source>
        <dbReference type="ARBA" id="ARBA00004141"/>
    </source>
</evidence>
<organism evidence="12 13">
    <name type="scientific">Cadophora malorum</name>
    <dbReference type="NCBI Taxonomy" id="108018"/>
    <lineage>
        <taxon>Eukaryota</taxon>
        <taxon>Fungi</taxon>
        <taxon>Dikarya</taxon>
        <taxon>Ascomycota</taxon>
        <taxon>Pezizomycotina</taxon>
        <taxon>Leotiomycetes</taxon>
        <taxon>Helotiales</taxon>
        <taxon>Ploettnerulaceae</taxon>
        <taxon>Cadophora</taxon>
    </lineage>
</organism>
<keyword evidence="13" id="KW-1185">Reference proteome</keyword>
<keyword evidence="6 8" id="KW-1133">Transmembrane helix</keyword>
<dbReference type="AlphaFoldDB" id="A0A8H7WGZ1"/>
<feature type="signal peptide" evidence="9">
    <location>
        <begin position="1"/>
        <end position="23"/>
    </location>
</feature>
<dbReference type="Pfam" id="PF00664">
    <property type="entry name" value="ABC_membrane"/>
    <property type="match status" value="1"/>
</dbReference>
<evidence type="ECO:0008006" key="14">
    <source>
        <dbReference type="Google" id="ProtNLM"/>
    </source>
</evidence>
<dbReference type="GO" id="GO:0016020">
    <property type="term" value="C:membrane"/>
    <property type="evidence" value="ECO:0007669"/>
    <property type="project" value="UniProtKB-SubCell"/>
</dbReference>
<dbReference type="SUPFAM" id="SSF52540">
    <property type="entry name" value="P-loop containing nucleoside triphosphate hydrolases"/>
    <property type="match status" value="1"/>
</dbReference>
<evidence type="ECO:0000256" key="8">
    <source>
        <dbReference type="SAM" id="Phobius"/>
    </source>
</evidence>
<evidence type="ECO:0000256" key="3">
    <source>
        <dbReference type="ARBA" id="ARBA00022692"/>
    </source>
</evidence>
<evidence type="ECO:0000256" key="4">
    <source>
        <dbReference type="ARBA" id="ARBA00022741"/>
    </source>
</evidence>
<feature type="chain" id="PRO_5034542417" description="ABC transporter" evidence="9">
    <location>
        <begin position="24"/>
        <end position="534"/>
    </location>
</feature>
<sequence>MSYLLLLANPLGILFQMIPGFNAAFTCLSRIQVFLEQEEQVDFRMLMPKQNVGTPVTNGNTKSIVINPVMTISRGNFGWEKDKLSLQDIYLHIPASSLTVIIGPVASGKSTLCKAILGETPFAKGEVTMASLLGKVGFCDQYLSNATVRENIIGFSTFDEARYQQVIKASMLTSDSAGLPLGDQTNVGSKGIAPSGGQRSRVCIARALYVDSSFLVFVDILSGLDADTKEHVFNSVFSPTGFIRQRGATAILCTHSVSLPSADHIIALGSDGRVIEQGTFQELMSNQSGYEYSLGVKEHKKESFKNSIPAAEVDATSVSHAPKVLLGEPSPKGDRDRILGDATVYRHYFTRVNPWNVVAIVTLSLGWGFLCNFSIIWLKIWSEDVTSIRPSYTNSFYIGMYALFQSLTLLCLFGVCLVVLIATIKASGSRIHKETLATVINTPLAFFTTADTGIVTNLFSQDLTLIDGSLPMALLNTSVIFANCLGVAAVIATSSPYLIVTYPFLVAILWGVQKFYLRTSRQIRLLDLEAKSPL</sequence>
<name>A0A8H7WGZ1_9HELO</name>
<keyword evidence="7 8" id="KW-0472">Membrane</keyword>
<reference evidence="12" key="1">
    <citation type="submission" date="2021-02" db="EMBL/GenBank/DDBJ databases">
        <title>Genome sequence Cadophora malorum strain M34.</title>
        <authorList>
            <person name="Stefanovic E."/>
            <person name="Vu D."/>
            <person name="Scully C."/>
            <person name="Dijksterhuis J."/>
            <person name="Roader J."/>
            <person name="Houbraken J."/>
        </authorList>
    </citation>
    <scope>NUCLEOTIDE SEQUENCE</scope>
    <source>
        <strain evidence="12">M34</strain>
    </source>
</reference>
<dbReference type="GO" id="GO:0140359">
    <property type="term" value="F:ABC-type transporter activity"/>
    <property type="evidence" value="ECO:0007669"/>
    <property type="project" value="InterPro"/>
</dbReference>
<dbReference type="InterPro" id="IPR044726">
    <property type="entry name" value="ABCC_6TM_D2"/>
</dbReference>
<evidence type="ECO:0000259" key="11">
    <source>
        <dbReference type="PROSITE" id="PS50929"/>
    </source>
</evidence>
<feature type="domain" description="ABC transmembrane type-1" evidence="11">
    <location>
        <begin position="358"/>
        <end position="534"/>
    </location>
</feature>
<evidence type="ECO:0000256" key="5">
    <source>
        <dbReference type="ARBA" id="ARBA00022840"/>
    </source>
</evidence>
<feature type="transmembrane region" description="Helical" evidence="8">
    <location>
        <begin position="436"/>
        <end position="460"/>
    </location>
</feature>
<evidence type="ECO:0000256" key="2">
    <source>
        <dbReference type="ARBA" id="ARBA00022448"/>
    </source>
</evidence>
<evidence type="ECO:0000313" key="12">
    <source>
        <dbReference type="EMBL" id="KAG4424630.1"/>
    </source>
</evidence>
<keyword evidence="4" id="KW-0547">Nucleotide-binding</keyword>
<dbReference type="Pfam" id="PF00005">
    <property type="entry name" value="ABC_tran"/>
    <property type="match status" value="1"/>
</dbReference>
<dbReference type="GO" id="GO:0016887">
    <property type="term" value="F:ATP hydrolysis activity"/>
    <property type="evidence" value="ECO:0007669"/>
    <property type="project" value="InterPro"/>
</dbReference>
<evidence type="ECO:0000256" key="9">
    <source>
        <dbReference type="SAM" id="SignalP"/>
    </source>
</evidence>
<dbReference type="CDD" id="cd18580">
    <property type="entry name" value="ABC_6TM_ABCC_D2"/>
    <property type="match status" value="1"/>
</dbReference>
<dbReference type="PROSITE" id="PS50893">
    <property type="entry name" value="ABC_TRANSPORTER_2"/>
    <property type="match status" value="1"/>
</dbReference>